<dbReference type="CDD" id="cd06259">
    <property type="entry name" value="YdcF-like"/>
    <property type="match status" value="1"/>
</dbReference>
<keyword evidence="3" id="KW-1185">Reference proteome</keyword>
<dbReference type="GO" id="GO:0005886">
    <property type="term" value="C:plasma membrane"/>
    <property type="evidence" value="ECO:0007669"/>
    <property type="project" value="TreeGrafter"/>
</dbReference>
<sequence>MADIPTSFDAEKHARILYDYHRLNMPIQPSAEAIFTLCSFDLRVAHRAVDIFNDAGKRQYLIFSGRYGKHTANLFTKPEAEVFADVALERGVPRDKIILETESTNTGENVRFTYNLLKSMGLSPRRLILVQSPYMERRTYATFRRQWPDASVQFSVTSPQLSFDQYPCSTVSKEVLVTSMIETLIRIKEYPERGFQILQDIPDEV</sequence>
<dbReference type="STRING" id="158607.A0A2P5I622"/>
<dbReference type="EMBL" id="MAVT02000227">
    <property type="protein sequence ID" value="POS77953.1"/>
    <property type="molecule type" value="Genomic_DNA"/>
</dbReference>
<evidence type="ECO:0000313" key="3">
    <source>
        <dbReference type="Proteomes" id="UP000094444"/>
    </source>
</evidence>
<accession>A0A2P5I622</accession>
<dbReference type="InParanoid" id="A0A2P5I622"/>
<dbReference type="InterPro" id="IPR003848">
    <property type="entry name" value="DUF218"/>
</dbReference>
<evidence type="ECO:0000259" key="1">
    <source>
        <dbReference type="Pfam" id="PF02698"/>
    </source>
</evidence>
<gene>
    <name evidence="2" type="ORF">DHEL01_v203666</name>
</gene>
<dbReference type="PANTHER" id="PTHR30336:SF20">
    <property type="entry name" value="DUF218 DOMAIN-CONTAINING PROTEIN"/>
    <property type="match status" value="1"/>
</dbReference>
<dbReference type="InterPro" id="IPR014729">
    <property type="entry name" value="Rossmann-like_a/b/a_fold"/>
</dbReference>
<dbReference type="OrthoDB" id="17725at2759"/>
<dbReference type="Gene3D" id="3.40.50.620">
    <property type="entry name" value="HUPs"/>
    <property type="match status" value="1"/>
</dbReference>
<organism evidence="2 3">
    <name type="scientific">Diaporthe helianthi</name>
    <dbReference type="NCBI Taxonomy" id="158607"/>
    <lineage>
        <taxon>Eukaryota</taxon>
        <taxon>Fungi</taxon>
        <taxon>Dikarya</taxon>
        <taxon>Ascomycota</taxon>
        <taxon>Pezizomycotina</taxon>
        <taxon>Sordariomycetes</taxon>
        <taxon>Sordariomycetidae</taxon>
        <taxon>Diaporthales</taxon>
        <taxon>Diaporthaceae</taxon>
        <taxon>Diaporthe</taxon>
    </lineage>
</organism>
<feature type="domain" description="DUF218" evidence="1">
    <location>
        <begin position="45"/>
        <end position="153"/>
    </location>
</feature>
<dbReference type="Pfam" id="PF02698">
    <property type="entry name" value="DUF218"/>
    <property type="match status" value="1"/>
</dbReference>
<name>A0A2P5I622_DIAHE</name>
<comment type="caution">
    <text evidence="2">The sequence shown here is derived from an EMBL/GenBank/DDBJ whole genome shotgun (WGS) entry which is preliminary data.</text>
</comment>
<dbReference type="InterPro" id="IPR051599">
    <property type="entry name" value="Cell_Envelope_Assoc"/>
</dbReference>
<proteinExistence type="predicted"/>
<dbReference type="AlphaFoldDB" id="A0A2P5I622"/>
<reference evidence="2" key="1">
    <citation type="submission" date="2017-09" db="EMBL/GenBank/DDBJ databases">
        <title>Polyketide synthases of a Diaporthe helianthi virulent isolate.</title>
        <authorList>
            <person name="Baroncelli R."/>
        </authorList>
    </citation>
    <scope>NUCLEOTIDE SEQUENCE [LARGE SCALE GENOMIC DNA]</scope>
    <source>
        <strain evidence="2">7/96</strain>
    </source>
</reference>
<dbReference type="Proteomes" id="UP000094444">
    <property type="component" value="Unassembled WGS sequence"/>
</dbReference>
<dbReference type="PANTHER" id="PTHR30336">
    <property type="entry name" value="INNER MEMBRANE PROTEIN, PROBABLE PERMEASE"/>
    <property type="match status" value="1"/>
</dbReference>
<evidence type="ECO:0000313" key="2">
    <source>
        <dbReference type="EMBL" id="POS77953.1"/>
    </source>
</evidence>
<protein>
    <submittedName>
        <fullName evidence="2">DUF218 domain-containing protein</fullName>
    </submittedName>
</protein>